<feature type="domain" description="HTH cro/C1-type" evidence="2">
    <location>
        <begin position="8"/>
        <end position="62"/>
    </location>
</feature>
<dbReference type="InterPro" id="IPR001387">
    <property type="entry name" value="Cro/C1-type_HTH"/>
</dbReference>
<evidence type="ECO:0000256" key="1">
    <source>
        <dbReference type="ARBA" id="ARBA00023125"/>
    </source>
</evidence>
<dbReference type="AlphaFoldDB" id="A0A645FJG2"/>
<evidence type="ECO:0000259" key="2">
    <source>
        <dbReference type="PROSITE" id="PS50943"/>
    </source>
</evidence>
<dbReference type="EMBL" id="VSSQ01061186">
    <property type="protein sequence ID" value="MPN14548.1"/>
    <property type="molecule type" value="Genomic_DNA"/>
</dbReference>
<keyword evidence="1" id="KW-0238">DNA-binding</keyword>
<proteinExistence type="predicted"/>
<dbReference type="PANTHER" id="PTHR46558">
    <property type="entry name" value="TRACRIPTIONAL REGULATORY PROTEIN-RELATED-RELATED"/>
    <property type="match status" value="1"/>
</dbReference>
<name>A0A645FJG2_9ZZZZ</name>
<evidence type="ECO:0000313" key="3">
    <source>
        <dbReference type="EMBL" id="MPN14548.1"/>
    </source>
</evidence>
<comment type="caution">
    <text evidence="3">The sequence shown here is derived from an EMBL/GenBank/DDBJ whole genome shotgun (WGS) entry which is preliminary data.</text>
</comment>
<dbReference type="GO" id="GO:0003677">
    <property type="term" value="F:DNA binding"/>
    <property type="evidence" value="ECO:0007669"/>
    <property type="project" value="UniProtKB-KW"/>
</dbReference>
<dbReference type="Pfam" id="PF01381">
    <property type="entry name" value="HTH_3"/>
    <property type="match status" value="1"/>
</dbReference>
<dbReference type="Gene3D" id="1.10.260.40">
    <property type="entry name" value="lambda repressor-like DNA-binding domains"/>
    <property type="match status" value="1"/>
</dbReference>
<sequence>MNSYSETLKAFRQNCRLSQEQVSQILGINRTTYTGYEIGKTKPDFDTIIKLCDIFGITVANFTDYYLKLKNKSILASDKPDYEKAKSGGERFVKITADEEILLARYRLAENKEEILRIIKKYEDKE</sequence>
<dbReference type="CDD" id="cd00093">
    <property type="entry name" value="HTH_XRE"/>
    <property type="match status" value="1"/>
</dbReference>
<dbReference type="PROSITE" id="PS50943">
    <property type="entry name" value="HTH_CROC1"/>
    <property type="match status" value="1"/>
</dbReference>
<protein>
    <recommendedName>
        <fullName evidence="2">HTH cro/C1-type domain-containing protein</fullName>
    </recommendedName>
</protein>
<reference evidence="3" key="1">
    <citation type="submission" date="2019-08" db="EMBL/GenBank/DDBJ databases">
        <authorList>
            <person name="Kucharzyk K."/>
            <person name="Murdoch R.W."/>
            <person name="Higgins S."/>
            <person name="Loffler F."/>
        </authorList>
    </citation>
    <scope>NUCLEOTIDE SEQUENCE</scope>
</reference>
<dbReference type="SUPFAM" id="SSF47413">
    <property type="entry name" value="lambda repressor-like DNA-binding domains"/>
    <property type="match status" value="1"/>
</dbReference>
<accession>A0A645FJG2</accession>
<dbReference type="SMART" id="SM00530">
    <property type="entry name" value="HTH_XRE"/>
    <property type="match status" value="1"/>
</dbReference>
<dbReference type="InterPro" id="IPR010982">
    <property type="entry name" value="Lambda_DNA-bd_dom_sf"/>
</dbReference>
<organism evidence="3">
    <name type="scientific">bioreactor metagenome</name>
    <dbReference type="NCBI Taxonomy" id="1076179"/>
    <lineage>
        <taxon>unclassified sequences</taxon>
        <taxon>metagenomes</taxon>
        <taxon>ecological metagenomes</taxon>
    </lineage>
</organism>
<gene>
    <name evidence="3" type="ORF">SDC9_161875</name>
</gene>
<dbReference type="PANTHER" id="PTHR46558:SF11">
    <property type="entry name" value="HTH-TYPE TRANSCRIPTIONAL REGULATOR XRE"/>
    <property type="match status" value="1"/>
</dbReference>